<feature type="compositionally biased region" description="Basic and acidic residues" evidence="1">
    <location>
        <begin position="84"/>
        <end position="105"/>
    </location>
</feature>
<keyword evidence="3" id="KW-1185">Reference proteome</keyword>
<evidence type="ECO:0000313" key="2">
    <source>
        <dbReference type="EMBL" id="VDK52510.1"/>
    </source>
</evidence>
<dbReference type="Proteomes" id="UP000271889">
    <property type="component" value="Unassembled WGS sequence"/>
</dbReference>
<dbReference type="OrthoDB" id="5877753at2759"/>
<feature type="compositionally biased region" description="Basic and acidic residues" evidence="1">
    <location>
        <begin position="9"/>
        <end position="20"/>
    </location>
</feature>
<sequence length="643" mass="72520">VAAQSAPKEQGKSEKERTTERTAVLHLKGSDVKEKSSPTSEEETRRVRLIARVRRSDDDELEATKPGKETKTKHEKVTSPGYTKVKESESYEAHIKPQKEIKHEMTTSPGYTKVEGESYEAHIGKPKGRHPRLFGRWRHEGEEETVEKEHVLPGGYVMPTTSYQGPLESTSRESELQPAPLKDYAKAYHSGQSWDPIQGAIHDVEVERRKIDEQIGGVEAGLSEKSGTERTTGKTTALHTKTSEKKKGLPEETEEETRRVRLIARVLPETPEDEVTLRTKPKDKDKESSGLFGFLKGKRKGREVDESHLKVREGDEPHVSTEKYTGPLDKIDPQKDMEKLPLEVTAPVPAPRRTSAEAPRAPDRVQAFGRWRHEGEEETVEKERVNKDKYGLPPTSYQGPLESTTRITELQPAPLRDYAQAYHHGQSWDVGKDTKTPTSTPTEREEGTAKTGILHLKKSPVKERTSPLPDEDDERKVRLIALVRRTSDEERDLAEREKGLGKSSPSKSPKTKLHKERFVKTSDTATEKSPKRGHLFGRWRHEGEEETVEKEGVRPESYGTTTDAYSGPLHSTTPQHELEPAPIGDFATVYHPGQSWDDKGKKSPVLTGVREHVDEESETDRKTKEKAVLHLKAPKEEEQTRAT</sequence>
<feature type="compositionally biased region" description="Basic and acidic residues" evidence="1">
    <location>
        <begin position="54"/>
        <end position="77"/>
    </location>
</feature>
<dbReference type="AlphaFoldDB" id="A0A3P6RBY0"/>
<feature type="compositionally biased region" description="Basic and acidic residues" evidence="1">
    <location>
        <begin position="371"/>
        <end position="390"/>
    </location>
</feature>
<feature type="compositionally biased region" description="Basic and acidic residues" evidence="1">
    <location>
        <begin position="609"/>
        <end position="643"/>
    </location>
</feature>
<proteinExistence type="predicted"/>
<feature type="compositionally biased region" description="Basic and acidic residues" evidence="1">
    <location>
        <begin position="329"/>
        <end position="341"/>
    </location>
</feature>
<feature type="region of interest" description="Disordered" evidence="1">
    <location>
        <begin position="215"/>
        <end position="405"/>
    </location>
</feature>
<accession>A0A3P6RBY0</accession>
<feature type="non-terminal residue" evidence="2">
    <location>
        <position position="1"/>
    </location>
</feature>
<feature type="compositionally biased region" description="Basic and acidic residues" evidence="1">
    <location>
        <begin position="275"/>
        <end position="288"/>
    </location>
</feature>
<feature type="region of interest" description="Disordered" evidence="1">
    <location>
        <begin position="141"/>
        <end position="179"/>
    </location>
</feature>
<feature type="region of interest" description="Disordered" evidence="1">
    <location>
        <begin position="417"/>
        <end position="643"/>
    </location>
</feature>
<organism evidence="2 3">
    <name type="scientific">Cylicostephanus goldi</name>
    <name type="common">Nematode worm</name>
    <dbReference type="NCBI Taxonomy" id="71465"/>
    <lineage>
        <taxon>Eukaryota</taxon>
        <taxon>Metazoa</taxon>
        <taxon>Ecdysozoa</taxon>
        <taxon>Nematoda</taxon>
        <taxon>Chromadorea</taxon>
        <taxon>Rhabditida</taxon>
        <taxon>Rhabditina</taxon>
        <taxon>Rhabditomorpha</taxon>
        <taxon>Strongyloidea</taxon>
        <taxon>Strongylidae</taxon>
        <taxon>Cylicostephanus</taxon>
    </lineage>
</organism>
<dbReference type="EMBL" id="UYRV01005351">
    <property type="protein sequence ID" value="VDK52510.1"/>
    <property type="molecule type" value="Genomic_DNA"/>
</dbReference>
<feature type="compositionally biased region" description="Basic and acidic residues" evidence="1">
    <location>
        <begin position="485"/>
        <end position="500"/>
    </location>
</feature>
<feature type="compositionally biased region" description="Basic and acidic residues" evidence="1">
    <location>
        <begin position="539"/>
        <end position="554"/>
    </location>
</feature>
<feature type="compositionally biased region" description="Polar residues" evidence="1">
    <location>
        <begin position="558"/>
        <end position="575"/>
    </location>
</feature>
<protein>
    <submittedName>
        <fullName evidence="2">Uncharacterized protein</fullName>
    </submittedName>
</protein>
<feature type="compositionally biased region" description="Basic and acidic residues" evidence="1">
    <location>
        <begin position="516"/>
        <end position="530"/>
    </location>
</feature>
<feature type="compositionally biased region" description="Polar residues" evidence="1">
    <location>
        <begin position="159"/>
        <end position="169"/>
    </location>
</feature>
<feature type="region of interest" description="Disordered" evidence="1">
    <location>
        <begin position="1"/>
        <end position="111"/>
    </location>
</feature>
<reference evidence="2 3" key="1">
    <citation type="submission" date="2018-11" db="EMBL/GenBank/DDBJ databases">
        <authorList>
            <consortium name="Pathogen Informatics"/>
        </authorList>
    </citation>
    <scope>NUCLEOTIDE SEQUENCE [LARGE SCALE GENOMIC DNA]</scope>
</reference>
<evidence type="ECO:0000256" key="1">
    <source>
        <dbReference type="SAM" id="MobiDB-lite"/>
    </source>
</evidence>
<feature type="compositionally biased region" description="Basic and acidic residues" evidence="1">
    <location>
        <begin position="241"/>
        <end position="250"/>
    </location>
</feature>
<gene>
    <name evidence="2" type="ORF">CGOC_LOCUS2401</name>
</gene>
<feature type="compositionally biased region" description="Basic and acidic residues" evidence="1">
    <location>
        <begin position="302"/>
        <end position="321"/>
    </location>
</feature>
<evidence type="ECO:0000313" key="3">
    <source>
        <dbReference type="Proteomes" id="UP000271889"/>
    </source>
</evidence>
<feature type="non-terminal residue" evidence="2">
    <location>
        <position position="643"/>
    </location>
</feature>
<feature type="compositionally biased region" description="Basic and acidic residues" evidence="1">
    <location>
        <begin position="28"/>
        <end position="46"/>
    </location>
</feature>
<feature type="compositionally biased region" description="Basic and acidic residues" evidence="1">
    <location>
        <begin position="141"/>
        <end position="151"/>
    </location>
</feature>
<feature type="compositionally biased region" description="Polar residues" evidence="1">
    <location>
        <begin position="395"/>
        <end position="405"/>
    </location>
</feature>
<name>A0A3P6RBY0_CYLGO</name>